<reference evidence="9 10" key="1">
    <citation type="submission" date="2020-07" db="EMBL/GenBank/DDBJ databases">
        <title>Sequencing the genomes of 1000 actinobacteria strains.</title>
        <authorList>
            <person name="Klenk H.-P."/>
        </authorList>
    </citation>
    <scope>NUCLEOTIDE SEQUENCE [LARGE SCALE GENOMIC DNA]</scope>
    <source>
        <strain evidence="9 10">DSM 23871</strain>
    </source>
</reference>
<dbReference type="GO" id="GO:0005886">
    <property type="term" value="C:plasma membrane"/>
    <property type="evidence" value="ECO:0007669"/>
    <property type="project" value="TreeGrafter"/>
</dbReference>
<dbReference type="Proteomes" id="UP000589620">
    <property type="component" value="Unassembled WGS sequence"/>
</dbReference>
<feature type="transmembrane region" description="Helical" evidence="8">
    <location>
        <begin position="341"/>
        <end position="362"/>
    </location>
</feature>
<accession>A0A852T0B9</accession>
<dbReference type="PANTHER" id="PTHR31806">
    <property type="entry name" value="PURINE-CYTOSINE PERMEASE FCY2-RELATED"/>
    <property type="match status" value="1"/>
</dbReference>
<evidence type="ECO:0000313" key="9">
    <source>
        <dbReference type="EMBL" id="NYD74341.1"/>
    </source>
</evidence>
<evidence type="ECO:0000256" key="4">
    <source>
        <dbReference type="ARBA" id="ARBA00022692"/>
    </source>
</evidence>
<dbReference type="PIRSF" id="PIRSF002744">
    <property type="entry name" value="Pur-cyt_permease"/>
    <property type="match status" value="1"/>
</dbReference>
<evidence type="ECO:0000256" key="5">
    <source>
        <dbReference type="ARBA" id="ARBA00022989"/>
    </source>
</evidence>
<sequence length="488" mass="51299">MTSTGEDAPDTRTGAASAFDVELNGLNTIHESERKGRPRDLFWPWFGANVSVFGLSYGSFLLGFGISFWQATIVGVIGIVASFLLCGVIALAGKRGSAPTMVLSRATFGVDGNRLPSALSWLLTVGWETVLVSLAALATATVFQQLGWEGGVVTKLVALIVVVALVIVGGVIGFTLIMRMQMIITIVTGVLTVVYILLVLNHIDLGAVAALPAGDAPHVIGGFVFMLTGFGLGWVNAAADYSRYLPRSARSGGVVGWTTFGSSLAPVVLLIFGILLAGSSSKLSEAIAADPIGALASLLPTWFLVPFVIVAVLGLVGGAVLDIYSSGLALLSVGVRVPRYVAAGIDGVIMTAGAVYVVFFATDFLGPFQGFLITLGVPIAAWCGIFIADIQLRRRDYAEAELYDRRGRYGAVRWLPIALIVVGTAIGWGLVTNGSASWLSWQGYLLGPIGGKQGDWAFANLGVLVALVIGYLGTLLFSRGAVRRQEER</sequence>
<name>A0A852T0B9_9MICO</name>
<dbReference type="GO" id="GO:0022857">
    <property type="term" value="F:transmembrane transporter activity"/>
    <property type="evidence" value="ECO:0007669"/>
    <property type="project" value="InterPro"/>
</dbReference>
<keyword evidence="10" id="KW-1185">Reference proteome</keyword>
<dbReference type="AlphaFoldDB" id="A0A852T0B9"/>
<feature type="transmembrane region" description="Helical" evidence="8">
    <location>
        <begin position="183"/>
        <end position="203"/>
    </location>
</feature>
<dbReference type="InterPro" id="IPR001248">
    <property type="entry name" value="Pur-cyt_permease"/>
</dbReference>
<evidence type="ECO:0000256" key="8">
    <source>
        <dbReference type="SAM" id="Phobius"/>
    </source>
</evidence>
<keyword evidence="5 8" id="KW-1133">Transmembrane helix</keyword>
<evidence type="ECO:0000256" key="6">
    <source>
        <dbReference type="ARBA" id="ARBA00023136"/>
    </source>
</evidence>
<dbReference type="Gene3D" id="1.10.4160.10">
    <property type="entry name" value="Hydantoin permease"/>
    <property type="match status" value="1"/>
</dbReference>
<feature type="transmembrane region" description="Helical" evidence="8">
    <location>
        <begin position="41"/>
        <end position="62"/>
    </location>
</feature>
<dbReference type="EMBL" id="JACCBJ010000001">
    <property type="protein sequence ID" value="NYD74341.1"/>
    <property type="molecule type" value="Genomic_DNA"/>
</dbReference>
<feature type="transmembrane region" description="Helical" evidence="8">
    <location>
        <begin position="156"/>
        <end position="176"/>
    </location>
</feature>
<keyword evidence="3 7" id="KW-0813">Transport</keyword>
<feature type="transmembrane region" description="Helical" evidence="8">
    <location>
        <begin position="68"/>
        <end position="92"/>
    </location>
</feature>
<comment type="caution">
    <text evidence="9">The sequence shown here is derived from an EMBL/GenBank/DDBJ whole genome shotgun (WGS) entry which is preliminary data.</text>
</comment>
<keyword evidence="4 8" id="KW-0812">Transmembrane</keyword>
<gene>
    <name evidence="9" type="ORF">BJ963_001860</name>
</gene>
<evidence type="ECO:0000256" key="3">
    <source>
        <dbReference type="ARBA" id="ARBA00022448"/>
    </source>
</evidence>
<feature type="transmembrane region" description="Helical" evidence="8">
    <location>
        <begin position="456"/>
        <end position="478"/>
    </location>
</feature>
<keyword evidence="6 7" id="KW-0472">Membrane</keyword>
<evidence type="ECO:0000256" key="7">
    <source>
        <dbReference type="PIRNR" id="PIRNR002744"/>
    </source>
</evidence>
<proteinExistence type="inferred from homology"/>
<dbReference type="Pfam" id="PF02133">
    <property type="entry name" value="Transp_cyt_pur"/>
    <property type="match status" value="1"/>
</dbReference>
<feature type="transmembrane region" description="Helical" evidence="8">
    <location>
        <begin position="298"/>
        <end position="321"/>
    </location>
</feature>
<evidence type="ECO:0000313" key="10">
    <source>
        <dbReference type="Proteomes" id="UP000589620"/>
    </source>
</evidence>
<protein>
    <submittedName>
        <fullName evidence="9">Purine-cytosine permease-like protein</fullName>
    </submittedName>
</protein>
<dbReference type="PANTHER" id="PTHR31806:SF1">
    <property type="entry name" value="PURINE-CYTOSINE PERMEASE FCY2-RELATED"/>
    <property type="match status" value="1"/>
</dbReference>
<feature type="transmembrane region" description="Helical" evidence="8">
    <location>
        <begin position="411"/>
        <end position="431"/>
    </location>
</feature>
<feature type="transmembrane region" description="Helical" evidence="8">
    <location>
        <begin position="121"/>
        <end position="144"/>
    </location>
</feature>
<feature type="transmembrane region" description="Helical" evidence="8">
    <location>
        <begin position="368"/>
        <end position="390"/>
    </location>
</feature>
<comment type="subcellular location">
    <subcellularLocation>
        <location evidence="1">Membrane</location>
        <topology evidence="1">Multi-pass membrane protein</topology>
    </subcellularLocation>
</comment>
<feature type="transmembrane region" description="Helical" evidence="8">
    <location>
        <begin position="254"/>
        <end position="278"/>
    </location>
</feature>
<evidence type="ECO:0000256" key="2">
    <source>
        <dbReference type="ARBA" id="ARBA00008974"/>
    </source>
</evidence>
<feature type="transmembrane region" description="Helical" evidence="8">
    <location>
        <begin position="223"/>
        <end position="242"/>
    </location>
</feature>
<evidence type="ECO:0000256" key="1">
    <source>
        <dbReference type="ARBA" id="ARBA00004141"/>
    </source>
</evidence>
<organism evidence="9 10">
    <name type="scientific">Leifsonia soli</name>
    <dbReference type="NCBI Taxonomy" id="582665"/>
    <lineage>
        <taxon>Bacteria</taxon>
        <taxon>Bacillati</taxon>
        <taxon>Actinomycetota</taxon>
        <taxon>Actinomycetes</taxon>
        <taxon>Micrococcales</taxon>
        <taxon>Microbacteriaceae</taxon>
        <taxon>Leifsonia</taxon>
    </lineage>
</organism>
<dbReference type="InterPro" id="IPR026030">
    <property type="entry name" value="Pur-cyt_permease_Fcy2/21/22"/>
</dbReference>
<comment type="similarity">
    <text evidence="2 7">Belongs to the purine-cytosine permease (2.A.39) family.</text>
</comment>
<dbReference type="RefSeq" id="WP_179456183.1">
    <property type="nucleotide sequence ID" value="NZ_BAAAPX010000001.1"/>
</dbReference>